<accession>A0ABU2ZKI6</accession>
<name>A0ABU2ZKI6_9SPHN</name>
<dbReference type="InterPro" id="IPR002563">
    <property type="entry name" value="Flavin_Rdtase-like_dom"/>
</dbReference>
<dbReference type="Proteomes" id="UP001259803">
    <property type="component" value="Unassembled WGS sequence"/>
</dbReference>
<dbReference type="InterPro" id="IPR050268">
    <property type="entry name" value="NADH-dep_flavin_reductase"/>
</dbReference>
<reference evidence="4 5" key="1">
    <citation type="submission" date="2023-09" db="EMBL/GenBank/DDBJ databases">
        <authorList>
            <person name="Rey-Velasco X."/>
        </authorList>
    </citation>
    <scope>NUCLEOTIDE SEQUENCE [LARGE SCALE GENOMIC DNA]</scope>
    <source>
        <strain evidence="4 5">F390</strain>
    </source>
</reference>
<keyword evidence="5" id="KW-1185">Reference proteome</keyword>
<organism evidence="4 5">
    <name type="scientific">Croceicoccus esteveae</name>
    <dbReference type="NCBI Taxonomy" id="3075597"/>
    <lineage>
        <taxon>Bacteria</taxon>
        <taxon>Pseudomonadati</taxon>
        <taxon>Pseudomonadota</taxon>
        <taxon>Alphaproteobacteria</taxon>
        <taxon>Sphingomonadales</taxon>
        <taxon>Erythrobacteraceae</taxon>
        <taxon>Croceicoccus</taxon>
    </lineage>
</organism>
<evidence type="ECO:0000256" key="2">
    <source>
        <dbReference type="ARBA" id="ARBA00023002"/>
    </source>
</evidence>
<comment type="similarity">
    <text evidence="1">Belongs to the non-flavoprotein flavin reductase family.</text>
</comment>
<dbReference type="SMART" id="SM00903">
    <property type="entry name" value="Flavin_Reduct"/>
    <property type="match status" value="1"/>
</dbReference>
<sequence>MGEAIMDSRGFRDALGSFATGVTVITTVDQAGGDVGLTASSFNSVSLDPPMVLWSLARTSRNMDAFSNAEHFAVHILAAAQQDLSNRFAKRGEDKFAGLDLERGSSGIPLIKDCAARFECRTRHQYDGGDHVIFVGEVIGFARQASAPLIFHGGNYALAARIAAELSQSGDATSNTDYSLSENFLGYLLGRAHFQLYGKIGEVLARHALGETDHFILSVMGMKDARTTAELGELIAFTGMQAGEETMESLARRGFVLAQDNRWLLSDTGRNALADISAAAVAAEAAATAQMSHQDITAFKNQLKHLIHATDPGVPDGWA</sequence>
<evidence type="ECO:0000313" key="4">
    <source>
        <dbReference type="EMBL" id="MDT0576089.1"/>
    </source>
</evidence>
<keyword evidence="2 4" id="KW-0560">Oxidoreductase</keyword>
<dbReference type="GO" id="GO:0016491">
    <property type="term" value="F:oxidoreductase activity"/>
    <property type="evidence" value="ECO:0007669"/>
    <property type="project" value="UniProtKB-KW"/>
</dbReference>
<dbReference type="InterPro" id="IPR036390">
    <property type="entry name" value="WH_DNA-bd_sf"/>
</dbReference>
<comment type="caution">
    <text evidence="4">The sequence shown here is derived from an EMBL/GenBank/DDBJ whole genome shotgun (WGS) entry which is preliminary data.</text>
</comment>
<proteinExistence type="inferred from homology"/>
<dbReference type="SUPFAM" id="SSF50475">
    <property type="entry name" value="FMN-binding split barrel"/>
    <property type="match status" value="1"/>
</dbReference>
<dbReference type="Gene3D" id="2.30.110.10">
    <property type="entry name" value="Electron Transport, Fmn-binding Protein, Chain A"/>
    <property type="match status" value="1"/>
</dbReference>
<dbReference type="EMBL" id="JAVRHS010000005">
    <property type="protein sequence ID" value="MDT0576089.1"/>
    <property type="molecule type" value="Genomic_DNA"/>
</dbReference>
<dbReference type="SUPFAM" id="SSF46785">
    <property type="entry name" value="Winged helix' DNA-binding domain"/>
    <property type="match status" value="1"/>
</dbReference>
<dbReference type="RefSeq" id="WP_311340666.1">
    <property type="nucleotide sequence ID" value="NZ_JAVRHS010000005.1"/>
</dbReference>
<feature type="domain" description="Flavin reductase like" evidence="3">
    <location>
        <begin position="15"/>
        <end position="158"/>
    </location>
</feature>
<dbReference type="PANTHER" id="PTHR30466:SF11">
    <property type="entry name" value="FLAVIN-DEPENDENT MONOOXYGENASE, REDUCTASE SUBUNIT HSAB"/>
    <property type="match status" value="1"/>
</dbReference>
<evidence type="ECO:0000259" key="3">
    <source>
        <dbReference type="SMART" id="SM00903"/>
    </source>
</evidence>
<dbReference type="InterPro" id="IPR012349">
    <property type="entry name" value="Split_barrel_FMN-bd"/>
</dbReference>
<gene>
    <name evidence="4" type="ORF">RM533_07800</name>
</gene>
<dbReference type="EC" id="1.-.-.-" evidence="4"/>
<protein>
    <submittedName>
        <fullName evidence="4">Flavin reductase family protein</fullName>
        <ecNumber evidence="4">1.-.-.-</ecNumber>
    </submittedName>
</protein>
<dbReference type="Gene3D" id="1.10.10.10">
    <property type="entry name" value="Winged helix-like DNA-binding domain superfamily/Winged helix DNA-binding domain"/>
    <property type="match status" value="1"/>
</dbReference>
<dbReference type="PANTHER" id="PTHR30466">
    <property type="entry name" value="FLAVIN REDUCTASE"/>
    <property type="match status" value="1"/>
</dbReference>
<dbReference type="Pfam" id="PF01613">
    <property type="entry name" value="Flavin_Reduct"/>
    <property type="match status" value="1"/>
</dbReference>
<evidence type="ECO:0000256" key="1">
    <source>
        <dbReference type="ARBA" id="ARBA00008898"/>
    </source>
</evidence>
<evidence type="ECO:0000313" key="5">
    <source>
        <dbReference type="Proteomes" id="UP001259803"/>
    </source>
</evidence>
<dbReference type="InterPro" id="IPR036388">
    <property type="entry name" value="WH-like_DNA-bd_sf"/>
</dbReference>